<comment type="caution">
    <text evidence="9">The sequence shown here is derived from an EMBL/GenBank/DDBJ whole genome shotgun (WGS) entry which is preliminary data.</text>
</comment>
<dbReference type="PANTHER" id="PTHR30572">
    <property type="entry name" value="MEMBRANE COMPONENT OF TRANSPORTER-RELATED"/>
    <property type="match status" value="1"/>
</dbReference>
<proteinExistence type="inferred from homology"/>
<dbReference type="InterPro" id="IPR050250">
    <property type="entry name" value="Macrolide_Exporter_MacB"/>
</dbReference>
<sequence length="864" mass="86594">MLQLALAQVRVHARRFIAVGIAVMLGVAFLSATLMVGATTNASLGQSIGASYARADLVVTGEDTPYVPAGVVEELAAVDGVEGVHGLERGYGRISTGSTTSFAVLTGTAPDGLEPAVVTSGSYPSQPDEVALDAASAARLEVVPGDVIALDRGGMAGATGSDTVSSDLLVTGLIEPSADPRLAGGMQILAAESVIRALNGGETILQNVQLALDPAADTGAVALEISSVLAGTSTAGTADLVVRTAEEQTLADVAQLSGGDDALTLILLAFAAVAVLVAGLVISNTFSVLVAQRTRELALLRCVGADRRQIRSSVLIEAALVGLVGSVLGVLLAVGVMAGLVGLARQTEFGSFAVLAVPPAAALVGVAVGVSVTLLAALLPARAATRVAPLAALRPSDPVAVRSRSGRVRLATGLVILGAGVALLAVGALRASLVPAVAGGASSFLGVVLLAPFFVPASVAAVGRIARPLGVPGTLAAVNAVRNPARTTASSVALMVGVTLVAMVMVGGQSARSTFDAELDRNYTVDLEVAGIGASSVVMPGTTAATTSPEDTASVLLGIDGVRSVVELTPVMLARKDGGSLVYATDPAALEGVLRSEGKELTDGVVLAPEGWTDQEVVLDGGDGPSALPVVTTDAAFFVPIISRATAERLGGAPPDALATYLAGPVPEDQQPAAQTLASYVGSSFWLGLDAGMDTEAVRDVQSRIVDVTGVPEYQVSGAALERVAFNEIIDVMLLIVTGLLAVAVLIALIGVANTLSLSVLERRRENSLLRALGLTRGQLRGMLAVEAVLIAGVAALLGSVLGILYGWLGTRSALGGIADVSVSVPVGQLIAVLGVAVAAGLLASVLPARRAARLSPVAGLATE</sequence>
<keyword evidence="3 7" id="KW-0812">Transmembrane</keyword>
<feature type="domain" description="ABC3 transporter permease C-terminal" evidence="8">
    <location>
        <begin position="269"/>
        <end position="387"/>
    </location>
</feature>
<dbReference type="Pfam" id="PF02687">
    <property type="entry name" value="FtsX"/>
    <property type="match status" value="2"/>
</dbReference>
<evidence type="ECO:0000256" key="4">
    <source>
        <dbReference type="ARBA" id="ARBA00022989"/>
    </source>
</evidence>
<dbReference type="InterPro" id="IPR003838">
    <property type="entry name" value="ABC3_permease_C"/>
</dbReference>
<dbReference type="AlphaFoldDB" id="A0A4S5E485"/>
<evidence type="ECO:0000313" key="9">
    <source>
        <dbReference type="EMBL" id="THJ66274.1"/>
    </source>
</evidence>
<feature type="transmembrane region" description="Helical" evidence="7">
    <location>
        <begin position="487"/>
        <end position="506"/>
    </location>
</feature>
<comment type="subcellular location">
    <subcellularLocation>
        <location evidence="1">Cell membrane</location>
        <topology evidence="1">Multi-pass membrane protein</topology>
    </subcellularLocation>
</comment>
<dbReference type="Proteomes" id="UP000305233">
    <property type="component" value="Unassembled WGS sequence"/>
</dbReference>
<evidence type="ECO:0000256" key="6">
    <source>
        <dbReference type="ARBA" id="ARBA00038076"/>
    </source>
</evidence>
<dbReference type="PANTHER" id="PTHR30572:SF4">
    <property type="entry name" value="ABC TRANSPORTER PERMEASE YTRF"/>
    <property type="match status" value="1"/>
</dbReference>
<feature type="domain" description="ABC3 transporter permease C-terminal" evidence="8">
    <location>
        <begin position="740"/>
        <end position="857"/>
    </location>
</feature>
<evidence type="ECO:0000256" key="7">
    <source>
        <dbReference type="SAM" id="Phobius"/>
    </source>
</evidence>
<keyword evidence="10" id="KW-1185">Reference proteome</keyword>
<feature type="transmembrane region" description="Helical" evidence="7">
    <location>
        <begin position="265"/>
        <end position="291"/>
    </location>
</feature>
<reference evidence="9 10" key="1">
    <citation type="submission" date="2019-04" db="EMBL/GenBank/DDBJ databases">
        <authorList>
            <person name="Liu Q."/>
            <person name="Xin Y.-H."/>
        </authorList>
    </citation>
    <scope>NUCLEOTIDE SEQUENCE [LARGE SCALE GENOMIC DNA]</scope>
    <source>
        <strain evidence="9 10">AM23</strain>
    </source>
</reference>
<dbReference type="GO" id="GO:0005886">
    <property type="term" value="C:plasma membrane"/>
    <property type="evidence" value="ECO:0007669"/>
    <property type="project" value="UniProtKB-SubCell"/>
</dbReference>
<evidence type="ECO:0000256" key="2">
    <source>
        <dbReference type="ARBA" id="ARBA00022475"/>
    </source>
</evidence>
<feature type="transmembrane region" description="Helical" evidence="7">
    <location>
        <begin position="829"/>
        <end position="847"/>
    </location>
</feature>
<comment type="similarity">
    <text evidence="6">Belongs to the ABC-4 integral membrane protein family.</text>
</comment>
<protein>
    <submittedName>
        <fullName evidence="9">FtsX-like permease family protein</fullName>
    </submittedName>
</protein>
<feature type="transmembrane region" description="Helical" evidence="7">
    <location>
        <begin position="16"/>
        <end position="38"/>
    </location>
</feature>
<feature type="transmembrane region" description="Helical" evidence="7">
    <location>
        <begin position="360"/>
        <end position="379"/>
    </location>
</feature>
<evidence type="ECO:0000256" key="1">
    <source>
        <dbReference type="ARBA" id="ARBA00004651"/>
    </source>
</evidence>
<keyword evidence="4 7" id="KW-1133">Transmembrane helix</keyword>
<name>A0A4S5E485_9MICC</name>
<dbReference type="GO" id="GO:0022857">
    <property type="term" value="F:transmembrane transporter activity"/>
    <property type="evidence" value="ECO:0007669"/>
    <property type="project" value="TreeGrafter"/>
</dbReference>
<feature type="transmembrane region" description="Helical" evidence="7">
    <location>
        <begin position="732"/>
        <end position="761"/>
    </location>
</feature>
<dbReference type="EMBL" id="SSWH01000007">
    <property type="protein sequence ID" value="THJ66274.1"/>
    <property type="molecule type" value="Genomic_DNA"/>
</dbReference>
<organism evidence="9 10">
    <name type="scientific">Arthrobacter echini</name>
    <dbReference type="NCBI Taxonomy" id="1529066"/>
    <lineage>
        <taxon>Bacteria</taxon>
        <taxon>Bacillati</taxon>
        <taxon>Actinomycetota</taxon>
        <taxon>Actinomycetes</taxon>
        <taxon>Micrococcales</taxon>
        <taxon>Micrococcaceae</taxon>
        <taxon>Arthrobacter</taxon>
    </lineage>
</organism>
<keyword evidence="5 7" id="KW-0472">Membrane</keyword>
<evidence type="ECO:0000256" key="3">
    <source>
        <dbReference type="ARBA" id="ARBA00022692"/>
    </source>
</evidence>
<accession>A0A4S5E485</accession>
<feature type="transmembrane region" description="Helical" evidence="7">
    <location>
        <begin position="314"/>
        <end position="340"/>
    </location>
</feature>
<gene>
    <name evidence="9" type="ORF">E8P82_09790</name>
</gene>
<dbReference type="OrthoDB" id="9780560at2"/>
<feature type="transmembrane region" description="Helical" evidence="7">
    <location>
        <begin position="410"/>
        <end position="431"/>
    </location>
</feature>
<evidence type="ECO:0000313" key="10">
    <source>
        <dbReference type="Proteomes" id="UP000305233"/>
    </source>
</evidence>
<evidence type="ECO:0000256" key="5">
    <source>
        <dbReference type="ARBA" id="ARBA00023136"/>
    </source>
</evidence>
<feature type="transmembrane region" description="Helical" evidence="7">
    <location>
        <begin position="782"/>
        <end position="809"/>
    </location>
</feature>
<keyword evidence="2" id="KW-1003">Cell membrane</keyword>
<evidence type="ECO:0000259" key="8">
    <source>
        <dbReference type="Pfam" id="PF02687"/>
    </source>
</evidence>
<feature type="transmembrane region" description="Helical" evidence="7">
    <location>
        <begin position="443"/>
        <end position="466"/>
    </location>
</feature>
<dbReference type="RefSeq" id="WP_136454473.1">
    <property type="nucleotide sequence ID" value="NZ_SSWH01000007.1"/>
</dbReference>